<evidence type="ECO:0000313" key="1">
    <source>
        <dbReference type="EMBL" id="MFD2536177.1"/>
    </source>
</evidence>
<sequence>MTRLLSNYFLKNIICILLLSFSVFVFSQNHKEQITQALITFETTDNPNDGIKNLLQLKSIVAQTSDSLQGYYYLNLGIAYGQLNRQIHRFGI</sequence>
<reference evidence="2" key="1">
    <citation type="journal article" date="2019" name="Int. J. Syst. Evol. Microbiol.">
        <title>The Global Catalogue of Microorganisms (GCM) 10K type strain sequencing project: providing services to taxonomists for standard genome sequencing and annotation.</title>
        <authorList>
            <consortium name="The Broad Institute Genomics Platform"/>
            <consortium name="The Broad Institute Genome Sequencing Center for Infectious Disease"/>
            <person name="Wu L."/>
            <person name="Ma J."/>
        </authorList>
    </citation>
    <scope>NUCLEOTIDE SEQUENCE [LARGE SCALE GENOMIC DNA]</scope>
    <source>
        <strain evidence="2">KCTC 42903</strain>
    </source>
</reference>
<gene>
    <name evidence="1" type="ORF">ACFSQS_13770</name>
</gene>
<dbReference type="EMBL" id="JBHULK010000006">
    <property type="protein sequence ID" value="MFD2536177.1"/>
    <property type="molecule type" value="Genomic_DNA"/>
</dbReference>
<accession>A0ABW5JXP5</accession>
<dbReference type="Proteomes" id="UP001597441">
    <property type="component" value="Unassembled WGS sequence"/>
</dbReference>
<name>A0ABW5JXP5_9FLAO</name>
<evidence type="ECO:0000313" key="2">
    <source>
        <dbReference type="Proteomes" id="UP001597441"/>
    </source>
</evidence>
<keyword evidence="2" id="KW-1185">Reference proteome</keyword>
<proteinExistence type="predicted"/>
<protein>
    <submittedName>
        <fullName evidence="1">Uncharacterized protein</fullName>
    </submittedName>
</protein>
<dbReference type="RefSeq" id="WP_388020104.1">
    <property type="nucleotide sequence ID" value="NZ_JBHUDT010000006.1"/>
</dbReference>
<comment type="caution">
    <text evidence="1">The sequence shown here is derived from an EMBL/GenBank/DDBJ whole genome shotgun (WGS) entry which is preliminary data.</text>
</comment>
<organism evidence="1 2">
    <name type="scientific">Gelatiniphilus marinus</name>
    <dbReference type="NCBI Taxonomy" id="1759464"/>
    <lineage>
        <taxon>Bacteria</taxon>
        <taxon>Pseudomonadati</taxon>
        <taxon>Bacteroidota</taxon>
        <taxon>Flavobacteriia</taxon>
        <taxon>Flavobacteriales</taxon>
        <taxon>Flavobacteriaceae</taxon>
        <taxon>Gelatiniphilus</taxon>
    </lineage>
</organism>